<feature type="region of interest" description="Disordered" evidence="1">
    <location>
        <begin position="1"/>
        <end position="64"/>
    </location>
</feature>
<dbReference type="VEuPathDB" id="FungiDB:CPAG_05447"/>
<evidence type="ECO:0000313" key="3">
    <source>
        <dbReference type="Proteomes" id="UP000054567"/>
    </source>
</evidence>
<reference evidence="3" key="2">
    <citation type="journal article" date="2009" name="Genome Res.">
        <title>Comparative genomic analyses of the human fungal pathogens Coccidioides and their relatives.</title>
        <authorList>
            <person name="Sharpton T.J."/>
            <person name="Stajich J.E."/>
            <person name="Rounsley S.D."/>
            <person name="Gardner M.J."/>
            <person name="Wortman J.R."/>
            <person name="Jordar V.S."/>
            <person name="Maiti R."/>
            <person name="Kodira C.D."/>
            <person name="Neafsey D.E."/>
            <person name="Zeng Q."/>
            <person name="Hung C.-Y."/>
            <person name="McMahan C."/>
            <person name="Muszewska A."/>
            <person name="Grynberg M."/>
            <person name="Mandel M.A."/>
            <person name="Kellner E.M."/>
            <person name="Barker B.M."/>
            <person name="Galgiani J.N."/>
            <person name="Orbach M.J."/>
            <person name="Kirkland T.N."/>
            <person name="Cole G.T."/>
            <person name="Henn M.R."/>
            <person name="Birren B.W."/>
            <person name="Taylor J.W."/>
        </authorList>
    </citation>
    <scope>NUCLEOTIDE SEQUENCE [LARGE SCALE GENOMIC DNA]</scope>
    <source>
        <strain evidence="3">RMSCC 3488</strain>
    </source>
</reference>
<sequence>MPHTYSSSTSQRSISSGLSSSYSRNSEGKSHTSKPQTSKPLIHNSGGRSSDEKRRSDWDGGRWK</sequence>
<feature type="compositionally biased region" description="Low complexity" evidence="1">
    <location>
        <begin position="1"/>
        <end position="25"/>
    </location>
</feature>
<dbReference type="EMBL" id="DS268111">
    <property type="protein sequence ID" value="KMM69125.1"/>
    <property type="molecule type" value="Genomic_DNA"/>
</dbReference>
<dbReference type="AlphaFoldDB" id="A0A0J6FIC9"/>
<evidence type="ECO:0000313" key="2">
    <source>
        <dbReference type="EMBL" id="KMM69125.1"/>
    </source>
</evidence>
<reference evidence="2 3" key="1">
    <citation type="submission" date="2007-06" db="EMBL/GenBank/DDBJ databases">
        <title>The Genome Sequence of Coccidioides posadasii RMSCC_3488.</title>
        <authorList>
            <consortium name="Coccidioides Genome Resources Consortium"/>
            <consortium name="The Broad Institute Genome Sequencing Platform"/>
            <person name="Henn M.R."/>
            <person name="Sykes S."/>
            <person name="Young S."/>
            <person name="Jaffe D."/>
            <person name="Berlin A."/>
            <person name="Alvarez P."/>
            <person name="Butler J."/>
            <person name="Gnerre S."/>
            <person name="Grabherr M."/>
            <person name="Mauceli E."/>
            <person name="Brockman W."/>
            <person name="Kodira C."/>
            <person name="Alvarado L."/>
            <person name="Zeng Q."/>
            <person name="Crawford M."/>
            <person name="Antoine C."/>
            <person name="Devon K."/>
            <person name="Galgiani J."/>
            <person name="Orsborn K."/>
            <person name="Lewis M.L."/>
            <person name="Nusbaum C."/>
            <person name="Galagan J."/>
            <person name="Birren B."/>
        </authorList>
    </citation>
    <scope>NUCLEOTIDE SEQUENCE [LARGE SCALE GENOMIC DNA]</scope>
    <source>
        <strain evidence="2 3">RMSCC 3488</strain>
    </source>
</reference>
<name>A0A0J6FIC9_COCPO</name>
<feature type="compositionally biased region" description="Basic and acidic residues" evidence="1">
    <location>
        <begin position="49"/>
        <end position="64"/>
    </location>
</feature>
<accession>A0A0J6FIC9</accession>
<gene>
    <name evidence="2" type="ORF">CPAG_05447</name>
</gene>
<proteinExistence type="predicted"/>
<organism evidence="2 3">
    <name type="scientific">Coccidioides posadasii RMSCC 3488</name>
    <dbReference type="NCBI Taxonomy" id="454284"/>
    <lineage>
        <taxon>Eukaryota</taxon>
        <taxon>Fungi</taxon>
        <taxon>Dikarya</taxon>
        <taxon>Ascomycota</taxon>
        <taxon>Pezizomycotina</taxon>
        <taxon>Eurotiomycetes</taxon>
        <taxon>Eurotiomycetidae</taxon>
        <taxon>Onygenales</taxon>
        <taxon>Onygenaceae</taxon>
        <taxon>Coccidioides</taxon>
    </lineage>
</organism>
<reference evidence="3" key="3">
    <citation type="journal article" date="2010" name="Genome Res.">
        <title>Population genomic sequencing of Coccidioides fungi reveals recent hybridization and transposon control.</title>
        <authorList>
            <person name="Neafsey D.E."/>
            <person name="Barker B.M."/>
            <person name="Sharpton T.J."/>
            <person name="Stajich J.E."/>
            <person name="Park D.J."/>
            <person name="Whiston E."/>
            <person name="Hung C.-Y."/>
            <person name="McMahan C."/>
            <person name="White J."/>
            <person name="Sykes S."/>
            <person name="Heiman D."/>
            <person name="Young S."/>
            <person name="Zeng Q."/>
            <person name="Abouelleil A."/>
            <person name="Aftuck L."/>
            <person name="Bessette D."/>
            <person name="Brown A."/>
            <person name="FitzGerald M."/>
            <person name="Lui A."/>
            <person name="Macdonald J.P."/>
            <person name="Priest M."/>
            <person name="Orbach M.J."/>
            <person name="Galgiani J.N."/>
            <person name="Kirkland T.N."/>
            <person name="Cole G.T."/>
            <person name="Birren B.W."/>
            <person name="Henn M.R."/>
            <person name="Taylor J.W."/>
            <person name="Rounsley S.D."/>
        </authorList>
    </citation>
    <scope>NUCLEOTIDE SEQUENCE [LARGE SCALE GENOMIC DNA]</scope>
    <source>
        <strain evidence="3">RMSCC 3488</strain>
    </source>
</reference>
<dbReference type="Proteomes" id="UP000054567">
    <property type="component" value="Unassembled WGS sequence"/>
</dbReference>
<evidence type="ECO:0000256" key="1">
    <source>
        <dbReference type="SAM" id="MobiDB-lite"/>
    </source>
</evidence>
<protein>
    <submittedName>
        <fullName evidence="2">Uncharacterized protein</fullName>
    </submittedName>
</protein>